<dbReference type="RefSeq" id="WP_087677503.1">
    <property type="nucleotide sequence ID" value="NZ_FUWV01000001.1"/>
</dbReference>
<keyword evidence="1" id="KW-1133">Transmembrane helix</keyword>
<keyword evidence="1" id="KW-0472">Membrane</keyword>
<accession>A0A1T4JS98</accession>
<reference evidence="2 3" key="1">
    <citation type="submission" date="2017-02" db="EMBL/GenBank/DDBJ databases">
        <authorList>
            <person name="Peterson S.W."/>
        </authorList>
    </citation>
    <scope>NUCLEOTIDE SEQUENCE [LARGE SCALE GENOMIC DNA]</scope>
    <source>
        <strain evidence="2 3">DSM 15102</strain>
    </source>
</reference>
<protein>
    <submittedName>
        <fullName evidence="2">Uncharacterized protein</fullName>
    </submittedName>
</protein>
<dbReference type="AlphaFoldDB" id="A0A1T4JS98"/>
<keyword evidence="3" id="KW-1185">Reference proteome</keyword>
<evidence type="ECO:0000256" key="1">
    <source>
        <dbReference type="SAM" id="Phobius"/>
    </source>
</evidence>
<proteinExistence type="predicted"/>
<organism evidence="2 3">
    <name type="scientific">Garciella nitratireducens DSM 15102</name>
    <dbReference type="NCBI Taxonomy" id="1121911"/>
    <lineage>
        <taxon>Bacteria</taxon>
        <taxon>Bacillati</taxon>
        <taxon>Bacillota</taxon>
        <taxon>Clostridia</taxon>
        <taxon>Eubacteriales</taxon>
        <taxon>Eubacteriaceae</taxon>
        <taxon>Garciella</taxon>
    </lineage>
</organism>
<gene>
    <name evidence="2" type="ORF">SAMN02745973_00041</name>
</gene>
<dbReference type="EMBL" id="FUWV01000001">
    <property type="protein sequence ID" value="SJZ33013.1"/>
    <property type="molecule type" value="Genomic_DNA"/>
</dbReference>
<feature type="transmembrane region" description="Helical" evidence="1">
    <location>
        <begin position="15"/>
        <end position="34"/>
    </location>
</feature>
<dbReference type="Proteomes" id="UP000196365">
    <property type="component" value="Unassembled WGS sequence"/>
</dbReference>
<name>A0A1T4JS98_9FIRM</name>
<evidence type="ECO:0000313" key="2">
    <source>
        <dbReference type="EMBL" id="SJZ33013.1"/>
    </source>
</evidence>
<evidence type="ECO:0000313" key="3">
    <source>
        <dbReference type="Proteomes" id="UP000196365"/>
    </source>
</evidence>
<keyword evidence="1" id="KW-0812">Transmembrane</keyword>
<sequence length="68" mass="7997">MNQFFMGLASITTTLQPIMIFIVLLAMIFFIFYIKKQIDLFIQYQKSMAISLQQIANQKSRPFKDSIK</sequence>